<proteinExistence type="predicted"/>
<protein>
    <submittedName>
        <fullName evidence="1">Uncharacterized protein</fullName>
    </submittedName>
</protein>
<accession>A0ACC2PK16</accession>
<sequence length="351" mass="38529">TFPPTEDVLYTKNYSNGYSRHRKSPFFPGLDETGGGVLDDGSGGQLGLDGVGPGMGGLNAGGPGMGGPQGGPLSSPSRSSPHSQGSETGERFSRKVFVGGLPPDIDEDEITASFRRFGPLVVDWPHKAESKSYFPPKGYAFLLFQDESSVQQLIDACIQDDDKLYLCVSSPTIKDKPVQIRPWRLSDADFVLDASMPLDPRKTVFVGGVPRPLKAVELAMIMDRLYGGVCYAGIDTDPELKYPKGAGRVAFSNQQSYIAAISARFVQLQHSDIDKRVEVKPYVLDDQMCDECQGQRCGGKFAPFFCANVTCLQYYCEHCWATIHSRPGREFHKPLVKEGADRPRAVPFRWC</sequence>
<reference evidence="1" key="1">
    <citation type="submission" date="2023-04" db="EMBL/GenBank/DDBJ databases">
        <title>A chromosome-level genome assembly of the parasitoid wasp Eretmocerus hayati.</title>
        <authorList>
            <person name="Zhong Y."/>
            <person name="Liu S."/>
            <person name="Liu Y."/>
        </authorList>
    </citation>
    <scope>NUCLEOTIDE SEQUENCE</scope>
    <source>
        <strain evidence="1">ZJU_SS_LIU_2023</strain>
    </source>
</reference>
<evidence type="ECO:0000313" key="1">
    <source>
        <dbReference type="EMBL" id="KAJ8683807.1"/>
    </source>
</evidence>
<evidence type="ECO:0000313" key="2">
    <source>
        <dbReference type="Proteomes" id="UP001239111"/>
    </source>
</evidence>
<gene>
    <name evidence="1" type="ORF">QAD02_019599</name>
</gene>
<organism evidence="1 2">
    <name type="scientific">Eretmocerus hayati</name>
    <dbReference type="NCBI Taxonomy" id="131215"/>
    <lineage>
        <taxon>Eukaryota</taxon>
        <taxon>Metazoa</taxon>
        <taxon>Ecdysozoa</taxon>
        <taxon>Arthropoda</taxon>
        <taxon>Hexapoda</taxon>
        <taxon>Insecta</taxon>
        <taxon>Pterygota</taxon>
        <taxon>Neoptera</taxon>
        <taxon>Endopterygota</taxon>
        <taxon>Hymenoptera</taxon>
        <taxon>Apocrita</taxon>
        <taxon>Proctotrupomorpha</taxon>
        <taxon>Chalcidoidea</taxon>
        <taxon>Aphelinidae</taxon>
        <taxon>Aphelininae</taxon>
        <taxon>Eretmocerus</taxon>
    </lineage>
</organism>
<feature type="non-terminal residue" evidence="1">
    <location>
        <position position="1"/>
    </location>
</feature>
<dbReference type="EMBL" id="CM056741">
    <property type="protein sequence ID" value="KAJ8683807.1"/>
    <property type="molecule type" value="Genomic_DNA"/>
</dbReference>
<name>A0ACC2PK16_9HYME</name>
<keyword evidence="2" id="KW-1185">Reference proteome</keyword>
<comment type="caution">
    <text evidence="1">The sequence shown here is derived from an EMBL/GenBank/DDBJ whole genome shotgun (WGS) entry which is preliminary data.</text>
</comment>
<dbReference type="Proteomes" id="UP001239111">
    <property type="component" value="Chromosome 1"/>
</dbReference>